<dbReference type="EMBL" id="CP004388">
    <property type="protein sequence ID" value="AJD53263.1"/>
    <property type="molecule type" value="Genomic_DNA"/>
</dbReference>
<organism evidence="1 2">
    <name type="scientific">Thalassospira xiamenensis M-5 = DSM 17429</name>
    <dbReference type="NCBI Taxonomy" id="1123366"/>
    <lineage>
        <taxon>Bacteria</taxon>
        <taxon>Pseudomonadati</taxon>
        <taxon>Pseudomonadota</taxon>
        <taxon>Alphaproteobacteria</taxon>
        <taxon>Rhodospirillales</taxon>
        <taxon>Thalassospiraceae</taxon>
        <taxon>Thalassospira</taxon>
    </lineage>
</organism>
<accession>A0AB72UGH0</accession>
<dbReference type="GeneID" id="31928833"/>
<proteinExistence type="predicted"/>
<evidence type="ECO:0008006" key="3">
    <source>
        <dbReference type="Google" id="ProtNLM"/>
    </source>
</evidence>
<evidence type="ECO:0000313" key="1">
    <source>
        <dbReference type="EMBL" id="AJD53263.1"/>
    </source>
</evidence>
<reference evidence="1 2" key="1">
    <citation type="journal article" date="2012" name="J. Bacteriol.">
        <title>Genome sequence of Thalassospira xiamenensis type strain M-5.</title>
        <authorList>
            <person name="Lai Q."/>
            <person name="Shao Z."/>
        </authorList>
    </citation>
    <scope>NUCLEOTIDE SEQUENCE [LARGE SCALE GENOMIC DNA]</scope>
    <source>
        <strain evidence="1 2">M-5</strain>
    </source>
</reference>
<gene>
    <name evidence="1" type="ORF">TH3_15795</name>
</gene>
<dbReference type="AlphaFoldDB" id="A0AB72UGH0"/>
<name>A0AB72UGH0_9PROT</name>
<dbReference type="RefSeq" id="WP_007089742.1">
    <property type="nucleotide sequence ID" value="NZ_CP004388.1"/>
</dbReference>
<dbReference type="Proteomes" id="UP000007127">
    <property type="component" value="Chromosome"/>
</dbReference>
<evidence type="ECO:0000313" key="2">
    <source>
        <dbReference type="Proteomes" id="UP000007127"/>
    </source>
</evidence>
<dbReference type="KEGG" id="txi:TH3_15795"/>
<protein>
    <recommendedName>
        <fullName evidence="3">CdiI immunity protein domain-containing protein</fullName>
    </recommendedName>
</protein>
<sequence length="116" mass="13419">MNDLTVARVLSLFTDFSDVEYQRESWFGIGKWVSSPDEMCNAIDDMLLTEWVEENAEKMSPFLCRCISEFIAAIDKLPEASDPWAAYFSVEWIQIRLQASVIRDLISKEFKDQLAL</sequence>